<dbReference type="EnsemblPlants" id="ORUFI11G24370.1">
    <property type="protein sequence ID" value="ORUFI11G24370.1"/>
    <property type="gene ID" value="ORUFI11G24370"/>
</dbReference>
<feature type="region of interest" description="Disordered" evidence="1">
    <location>
        <begin position="156"/>
        <end position="176"/>
    </location>
</feature>
<dbReference type="HOGENOM" id="CLU_1621521_0_0_1"/>
<keyword evidence="3" id="KW-1185">Reference proteome</keyword>
<name>A0A0E0RBZ7_ORYRU</name>
<sequence length="176" mass="17898">MQGGRGGSNIVVDGSGYAACGSVAAALDLVGAVDSKDVSVAMRLRGQRQRETRAADGKEAQLGWRGGRAASSWASTSSPLELTVVLETSGGGRIRRGRPGESAQERGGRGKGVGGGGSSFSLLVGTLFLSGASPLLREEFLGRVEAVAGQRGKLKLPNQCRSASSSTLAEHGKKAS</sequence>
<organism evidence="2 3">
    <name type="scientific">Oryza rufipogon</name>
    <name type="common">Brownbeard rice</name>
    <name type="synonym">Asian wild rice</name>
    <dbReference type="NCBI Taxonomy" id="4529"/>
    <lineage>
        <taxon>Eukaryota</taxon>
        <taxon>Viridiplantae</taxon>
        <taxon>Streptophyta</taxon>
        <taxon>Embryophyta</taxon>
        <taxon>Tracheophyta</taxon>
        <taxon>Spermatophyta</taxon>
        <taxon>Magnoliopsida</taxon>
        <taxon>Liliopsida</taxon>
        <taxon>Poales</taxon>
        <taxon>Poaceae</taxon>
        <taxon>BOP clade</taxon>
        <taxon>Oryzoideae</taxon>
        <taxon>Oryzeae</taxon>
        <taxon>Oryzinae</taxon>
        <taxon>Oryza</taxon>
    </lineage>
</organism>
<proteinExistence type="predicted"/>
<dbReference type="Gramene" id="ORUFI11G24370.1">
    <property type="protein sequence ID" value="ORUFI11G24370.1"/>
    <property type="gene ID" value="ORUFI11G24370"/>
</dbReference>
<evidence type="ECO:0000313" key="2">
    <source>
        <dbReference type="EnsemblPlants" id="ORUFI11G24370.1"/>
    </source>
</evidence>
<accession>A0A0E0RBZ7</accession>
<dbReference type="AlphaFoldDB" id="A0A0E0RBZ7"/>
<protein>
    <submittedName>
        <fullName evidence="2">Uncharacterized protein</fullName>
    </submittedName>
</protein>
<feature type="compositionally biased region" description="Polar residues" evidence="1">
    <location>
        <begin position="159"/>
        <end position="168"/>
    </location>
</feature>
<reference evidence="2" key="2">
    <citation type="submission" date="2015-06" db="UniProtKB">
        <authorList>
            <consortium name="EnsemblPlants"/>
        </authorList>
    </citation>
    <scope>IDENTIFICATION</scope>
</reference>
<feature type="region of interest" description="Disordered" evidence="1">
    <location>
        <begin position="89"/>
        <end position="114"/>
    </location>
</feature>
<dbReference type="Proteomes" id="UP000008022">
    <property type="component" value="Unassembled WGS sequence"/>
</dbReference>
<reference evidence="3" key="1">
    <citation type="submission" date="2013-06" db="EMBL/GenBank/DDBJ databases">
        <authorList>
            <person name="Zhao Q."/>
        </authorList>
    </citation>
    <scope>NUCLEOTIDE SEQUENCE</scope>
    <source>
        <strain evidence="3">cv. W1943</strain>
    </source>
</reference>
<evidence type="ECO:0000313" key="3">
    <source>
        <dbReference type="Proteomes" id="UP000008022"/>
    </source>
</evidence>
<evidence type="ECO:0000256" key="1">
    <source>
        <dbReference type="SAM" id="MobiDB-lite"/>
    </source>
</evidence>